<dbReference type="EMBL" id="JACKTY010000012">
    <property type="protein sequence ID" value="MCV7225196.1"/>
    <property type="molecule type" value="Genomic_DNA"/>
</dbReference>
<organism evidence="3 4">
    <name type="scientific">Mycolicibacterium komossense</name>
    <dbReference type="NCBI Taxonomy" id="1779"/>
    <lineage>
        <taxon>Bacteria</taxon>
        <taxon>Bacillati</taxon>
        <taxon>Actinomycetota</taxon>
        <taxon>Actinomycetes</taxon>
        <taxon>Mycobacteriales</taxon>
        <taxon>Mycobacteriaceae</taxon>
        <taxon>Mycolicibacterium</taxon>
    </lineage>
</organism>
<dbReference type="RefSeq" id="WP_264065929.1">
    <property type="nucleotide sequence ID" value="NZ_JACKTY010000012.1"/>
</dbReference>
<dbReference type="Proteomes" id="UP001526201">
    <property type="component" value="Unassembled WGS sequence"/>
</dbReference>
<keyword evidence="2" id="KW-0732">Signal</keyword>
<evidence type="ECO:0000256" key="1">
    <source>
        <dbReference type="SAM" id="MobiDB-lite"/>
    </source>
</evidence>
<feature type="signal peptide" evidence="2">
    <location>
        <begin position="1"/>
        <end position="23"/>
    </location>
</feature>
<accession>A0ABT3C7J5</accession>
<gene>
    <name evidence="3" type="ORF">H7J73_03995</name>
</gene>
<feature type="chain" id="PRO_5045840601" evidence="2">
    <location>
        <begin position="24"/>
        <end position="103"/>
    </location>
</feature>
<reference evidence="3 4" key="1">
    <citation type="journal article" date="2022" name="BMC Genomics">
        <title>Comparative genome analysis of mycobacteria focusing on tRNA and non-coding RNA.</title>
        <authorList>
            <person name="Behra P.R.K."/>
            <person name="Pettersson B.M.F."/>
            <person name="Ramesh M."/>
            <person name="Das S."/>
            <person name="Dasgupta S."/>
            <person name="Kirsebom L.A."/>
        </authorList>
    </citation>
    <scope>NUCLEOTIDE SEQUENCE [LARGE SCALE GENOMIC DNA]</scope>
    <source>
        <strain evidence="3 4">DSM 44078</strain>
    </source>
</reference>
<evidence type="ECO:0000313" key="4">
    <source>
        <dbReference type="Proteomes" id="UP001526201"/>
    </source>
</evidence>
<name>A0ABT3C7J5_9MYCO</name>
<comment type="caution">
    <text evidence="3">The sequence shown here is derived from an EMBL/GenBank/DDBJ whole genome shotgun (WGS) entry which is preliminary data.</text>
</comment>
<evidence type="ECO:0000256" key="2">
    <source>
        <dbReference type="SAM" id="SignalP"/>
    </source>
</evidence>
<keyword evidence="4" id="KW-1185">Reference proteome</keyword>
<evidence type="ECO:0000313" key="3">
    <source>
        <dbReference type="EMBL" id="MCV7225196.1"/>
    </source>
</evidence>
<feature type="region of interest" description="Disordered" evidence="1">
    <location>
        <begin position="31"/>
        <end position="50"/>
    </location>
</feature>
<sequence>MSPNRVKPLAAAVGLGAVAVALAISLDAGGGPPVHPVAGGSGDSATGTSFVEPTVPVMSIDPTNMSMGSTVTAAPATSLATSMASPTFKASPEPGCVNNGQCP</sequence>
<proteinExistence type="predicted"/>
<protein>
    <submittedName>
        <fullName evidence="3">Uncharacterized protein</fullName>
    </submittedName>
</protein>